<comment type="caution">
    <text evidence="16">The sequence shown here is derived from an EMBL/GenBank/DDBJ whole genome shotgun (WGS) entry which is preliminary data.</text>
</comment>
<feature type="domain" description="C2H2-type" evidence="14">
    <location>
        <begin position="208"/>
        <end position="235"/>
    </location>
</feature>
<dbReference type="GO" id="GO:0006355">
    <property type="term" value="P:regulation of DNA-templated transcription"/>
    <property type="evidence" value="ECO:0007669"/>
    <property type="project" value="UniProtKB-ARBA"/>
</dbReference>
<keyword evidence="5" id="KW-0677">Repeat</keyword>
<proteinExistence type="inferred from homology"/>
<feature type="domain" description="C2H2-type" evidence="14">
    <location>
        <begin position="323"/>
        <end position="350"/>
    </location>
</feature>
<feature type="domain" description="C2H2-type" evidence="14">
    <location>
        <begin position="295"/>
        <end position="322"/>
    </location>
</feature>
<keyword evidence="10" id="KW-0804">Transcription</keyword>
<dbReference type="PROSITE" id="PS51915">
    <property type="entry name" value="ZAD"/>
    <property type="match status" value="1"/>
</dbReference>
<keyword evidence="9" id="KW-0238">DNA-binding</keyword>
<dbReference type="FunFam" id="3.30.160.60:FF:000358">
    <property type="entry name" value="zinc finger protein 24"/>
    <property type="match status" value="1"/>
</dbReference>
<dbReference type="PROSITE" id="PS50157">
    <property type="entry name" value="ZINC_FINGER_C2H2_2"/>
    <property type="match status" value="8"/>
</dbReference>
<organism evidence="16 17">
    <name type="scientific">Loxostege sticticalis</name>
    <name type="common">Beet webworm moth</name>
    <dbReference type="NCBI Taxonomy" id="481309"/>
    <lineage>
        <taxon>Eukaryota</taxon>
        <taxon>Metazoa</taxon>
        <taxon>Ecdysozoa</taxon>
        <taxon>Arthropoda</taxon>
        <taxon>Hexapoda</taxon>
        <taxon>Insecta</taxon>
        <taxon>Pterygota</taxon>
        <taxon>Neoptera</taxon>
        <taxon>Endopterygota</taxon>
        <taxon>Lepidoptera</taxon>
        <taxon>Glossata</taxon>
        <taxon>Ditrysia</taxon>
        <taxon>Pyraloidea</taxon>
        <taxon>Crambidae</taxon>
        <taxon>Pyraustinae</taxon>
        <taxon>Loxostege</taxon>
    </lineage>
</organism>
<evidence type="ECO:0000256" key="8">
    <source>
        <dbReference type="ARBA" id="ARBA00023015"/>
    </source>
</evidence>
<protein>
    <submittedName>
        <fullName evidence="16">Uncharacterized protein</fullName>
    </submittedName>
</protein>
<dbReference type="SUPFAM" id="SSF57716">
    <property type="entry name" value="Glucocorticoid receptor-like (DNA-binding domain)"/>
    <property type="match status" value="1"/>
</dbReference>
<feature type="binding site" evidence="13">
    <location>
        <position position="7"/>
    </location>
    <ligand>
        <name>Zn(2+)</name>
        <dbReference type="ChEBI" id="CHEBI:29105"/>
    </ligand>
</feature>
<dbReference type="FunFam" id="3.30.160.60:FF:000226">
    <property type="entry name" value="Zinc finger protein 236 variant"/>
    <property type="match status" value="1"/>
</dbReference>
<feature type="domain" description="C2H2-type" evidence="14">
    <location>
        <begin position="157"/>
        <end position="184"/>
    </location>
</feature>
<reference evidence="16 17" key="1">
    <citation type="submission" date="2024-06" db="EMBL/GenBank/DDBJ databases">
        <title>A chromosome-level genome assembly of beet webworm, Loxostege sticticalis.</title>
        <authorList>
            <person name="Zhang Y."/>
        </authorList>
    </citation>
    <scope>NUCLEOTIDE SEQUENCE [LARGE SCALE GENOMIC DNA]</scope>
    <source>
        <strain evidence="16">AQ028</strain>
        <tissue evidence="16">Male pupae</tissue>
    </source>
</reference>
<evidence type="ECO:0000256" key="4">
    <source>
        <dbReference type="ARBA" id="ARBA00022723"/>
    </source>
</evidence>
<evidence type="ECO:0000256" key="2">
    <source>
        <dbReference type="ARBA" id="ARBA00004123"/>
    </source>
</evidence>
<evidence type="ECO:0000259" key="15">
    <source>
        <dbReference type="PROSITE" id="PS51915"/>
    </source>
</evidence>
<evidence type="ECO:0000256" key="10">
    <source>
        <dbReference type="ARBA" id="ARBA00023163"/>
    </source>
</evidence>
<evidence type="ECO:0000259" key="14">
    <source>
        <dbReference type="PROSITE" id="PS50157"/>
    </source>
</evidence>
<evidence type="ECO:0000256" key="9">
    <source>
        <dbReference type="ARBA" id="ARBA00023125"/>
    </source>
</evidence>
<gene>
    <name evidence="16" type="ORF">ABMA28_012902</name>
</gene>
<evidence type="ECO:0000256" key="13">
    <source>
        <dbReference type="PROSITE-ProRule" id="PRU01263"/>
    </source>
</evidence>
<evidence type="ECO:0000313" key="17">
    <source>
        <dbReference type="Proteomes" id="UP001549921"/>
    </source>
</evidence>
<feature type="binding site" evidence="13">
    <location>
        <position position="10"/>
    </location>
    <ligand>
        <name>Zn(2+)</name>
        <dbReference type="ChEBI" id="CHEBI:29105"/>
    </ligand>
</feature>
<evidence type="ECO:0000256" key="11">
    <source>
        <dbReference type="ARBA" id="ARBA00023242"/>
    </source>
</evidence>
<feature type="binding site" evidence="13">
    <location>
        <position position="48"/>
    </location>
    <ligand>
        <name>Zn(2+)</name>
        <dbReference type="ChEBI" id="CHEBI:29105"/>
    </ligand>
</feature>
<dbReference type="FunFam" id="3.30.160.60:FF:000446">
    <property type="entry name" value="Zinc finger protein"/>
    <property type="match status" value="1"/>
</dbReference>
<dbReference type="GO" id="GO:0008270">
    <property type="term" value="F:zinc ion binding"/>
    <property type="evidence" value="ECO:0007669"/>
    <property type="project" value="UniProtKB-UniRule"/>
</dbReference>
<dbReference type="FunFam" id="3.30.160.60:FF:002343">
    <property type="entry name" value="Zinc finger protein 33A"/>
    <property type="match status" value="2"/>
</dbReference>
<keyword evidence="6 12" id="KW-0863">Zinc-finger</keyword>
<dbReference type="AlphaFoldDB" id="A0ABD0S6V6"/>
<comment type="function">
    <text evidence="1">May be involved in transcriptional regulation.</text>
</comment>
<feature type="domain" description="ZAD" evidence="15">
    <location>
        <begin position="5"/>
        <end position="75"/>
    </location>
</feature>
<name>A0ABD0S6V6_LOXSC</name>
<dbReference type="GO" id="GO:0005634">
    <property type="term" value="C:nucleus"/>
    <property type="evidence" value="ECO:0007669"/>
    <property type="project" value="UniProtKB-SubCell"/>
</dbReference>
<dbReference type="InterPro" id="IPR013087">
    <property type="entry name" value="Znf_C2H2_type"/>
</dbReference>
<feature type="domain" description="C2H2-type" evidence="14">
    <location>
        <begin position="239"/>
        <end position="266"/>
    </location>
</feature>
<keyword evidence="8" id="KW-0805">Transcription regulation</keyword>
<evidence type="ECO:0000313" key="16">
    <source>
        <dbReference type="EMBL" id="KAL0808441.1"/>
    </source>
</evidence>
<keyword evidence="11" id="KW-0539">Nucleus</keyword>
<comment type="subcellular location">
    <subcellularLocation>
        <location evidence="2">Nucleus</location>
    </subcellularLocation>
</comment>
<dbReference type="Proteomes" id="UP001549921">
    <property type="component" value="Unassembled WGS sequence"/>
</dbReference>
<dbReference type="PANTHER" id="PTHR23235:SF142">
    <property type="entry name" value="ZINC FINGER PROTEIN 384"/>
    <property type="match status" value="1"/>
</dbReference>
<evidence type="ECO:0000256" key="1">
    <source>
        <dbReference type="ARBA" id="ARBA00003767"/>
    </source>
</evidence>
<dbReference type="GO" id="GO:0003677">
    <property type="term" value="F:DNA binding"/>
    <property type="evidence" value="ECO:0007669"/>
    <property type="project" value="UniProtKB-KW"/>
</dbReference>
<dbReference type="Pfam" id="PF00096">
    <property type="entry name" value="zf-C2H2"/>
    <property type="match status" value="5"/>
</dbReference>
<dbReference type="InterPro" id="IPR012934">
    <property type="entry name" value="Znf_AD"/>
</dbReference>
<dbReference type="PROSITE" id="PS00028">
    <property type="entry name" value="ZINC_FINGER_C2H2_1"/>
    <property type="match status" value="7"/>
</dbReference>
<keyword evidence="7 13" id="KW-0862">Zinc</keyword>
<sequence length="392" mass="46303">MTTIQVCRTCLAHDTRMYTIANLPLLLLYEKIINSTRNVEDVKPIVVCYICYHLLRKYHRFTESAVKAEGVLQEICKNNIQLAVVGSNPARGKCLCDEHEHLYLRHGCYILQMSPVLFADIEPQDDENTKGEIKIEKFMRSYHLSRHMRTHTGEKPFTCSHCGKKFARKHSMVTHERTHTENPPKFDKPLTENTTLTEHETINTDETYKCNYCDKKYTKKCYLTRHEYIHTGNTGEKTFKCDYCQKQFRQKSTLEIHIRLHTGEKPHTCEFCGEKFRKTDQIRVHRMTHQNEMPFKCNFCDKTFARAHHKRDHEMTHTGEKPFLCKLCGKKFNRQGHLKRHERGHTGEKPYTCSQCGKKFTVSCNLREHERTQHSDEKVPKLIRKRKTQKLI</sequence>
<dbReference type="PANTHER" id="PTHR23235">
    <property type="entry name" value="KRUEPPEL-LIKE TRANSCRIPTION FACTOR"/>
    <property type="match status" value="1"/>
</dbReference>
<dbReference type="InterPro" id="IPR036236">
    <property type="entry name" value="Znf_C2H2_sf"/>
</dbReference>
<comment type="similarity">
    <text evidence="3">Belongs to the krueppel C2H2-type zinc-finger protein family.</text>
</comment>
<dbReference type="SMART" id="SM00868">
    <property type="entry name" value="zf-AD"/>
    <property type="match status" value="1"/>
</dbReference>
<feature type="domain" description="C2H2-type" evidence="14">
    <location>
        <begin position="351"/>
        <end position="379"/>
    </location>
</feature>
<accession>A0ABD0S6V6</accession>
<evidence type="ECO:0000256" key="6">
    <source>
        <dbReference type="ARBA" id="ARBA00022771"/>
    </source>
</evidence>
<dbReference type="SMART" id="SM00355">
    <property type="entry name" value="ZnF_C2H2"/>
    <property type="match status" value="7"/>
</dbReference>
<dbReference type="EMBL" id="JBEDNZ010000031">
    <property type="protein sequence ID" value="KAL0808441.1"/>
    <property type="molecule type" value="Genomic_DNA"/>
</dbReference>
<evidence type="ECO:0000256" key="12">
    <source>
        <dbReference type="PROSITE-ProRule" id="PRU00042"/>
    </source>
</evidence>
<feature type="binding site" evidence="13">
    <location>
        <position position="51"/>
    </location>
    <ligand>
        <name>Zn(2+)</name>
        <dbReference type="ChEBI" id="CHEBI:29105"/>
    </ligand>
</feature>
<evidence type="ECO:0000256" key="7">
    <source>
        <dbReference type="ARBA" id="ARBA00022833"/>
    </source>
</evidence>
<evidence type="ECO:0000256" key="5">
    <source>
        <dbReference type="ARBA" id="ARBA00022737"/>
    </source>
</evidence>
<feature type="domain" description="C2H2-type" evidence="14">
    <location>
        <begin position="267"/>
        <end position="294"/>
    </location>
</feature>
<dbReference type="SUPFAM" id="SSF57667">
    <property type="entry name" value="beta-beta-alpha zinc fingers"/>
    <property type="match status" value="5"/>
</dbReference>
<dbReference type="Gene3D" id="3.30.160.60">
    <property type="entry name" value="Classic Zinc Finger"/>
    <property type="match status" value="8"/>
</dbReference>
<feature type="domain" description="C2H2-type" evidence="14">
    <location>
        <begin position="136"/>
        <end position="156"/>
    </location>
</feature>
<evidence type="ECO:0000256" key="3">
    <source>
        <dbReference type="ARBA" id="ARBA00006991"/>
    </source>
</evidence>
<keyword evidence="4 13" id="KW-0479">Metal-binding</keyword>